<feature type="transmembrane region" description="Helical" evidence="1">
    <location>
        <begin position="32"/>
        <end position="50"/>
    </location>
</feature>
<name>A0A5C5ZII1_9BACT</name>
<feature type="transmembrane region" description="Helical" evidence="1">
    <location>
        <begin position="7"/>
        <end position="26"/>
    </location>
</feature>
<organism evidence="2 3">
    <name type="scientific">Pseudobythopirellula maris</name>
    <dbReference type="NCBI Taxonomy" id="2527991"/>
    <lineage>
        <taxon>Bacteria</taxon>
        <taxon>Pseudomonadati</taxon>
        <taxon>Planctomycetota</taxon>
        <taxon>Planctomycetia</taxon>
        <taxon>Pirellulales</taxon>
        <taxon>Lacipirellulaceae</taxon>
        <taxon>Pseudobythopirellula</taxon>
    </lineage>
</organism>
<keyword evidence="3" id="KW-1185">Reference proteome</keyword>
<evidence type="ECO:0000313" key="3">
    <source>
        <dbReference type="Proteomes" id="UP000315440"/>
    </source>
</evidence>
<comment type="caution">
    <text evidence="2">The sequence shown here is derived from an EMBL/GenBank/DDBJ whole genome shotgun (WGS) entry which is preliminary data.</text>
</comment>
<proteinExistence type="predicted"/>
<keyword evidence="1" id="KW-0812">Transmembrane</keyword>
<dbReference type="OrthoDB" id="277614at2"/>
<reference evidence="2 3" key="1">
    <citation type="submission" date="2019-02" db="EMBL/GenBank/DDBJ databases">
        <title>Deep-cultivation of Planctomycetes and their phenomic and genomic characterization uncovers novel biology.</title>
        <authorList>
            <person name="Wiegand S."/>
            <person name="Jogler M."/>
            <person name="Boedeker C."/>
            <person name="Pinto D."/>
            <person name="Vollmers J."/>
            <person name="Rivas-Marin E."/>
            <person name="Kohn T."/>
            <person name="Peeters S.H."/>
            <person name="Heuer A."/>
            <person name="Rast P."/>
            <person name="Oberbeckmann S."/>
            <person name="Bunk B."/>
            <person name="Jeske O."/>
            <person name="Meyerdierks A."/>
            <person name="Storesund J.E."/>
            <person name="Kallscheuer N."/>
            <person name="Luecker S."/>
            <person name="Lage O.M."/>
            <person name="Pohl T."/>
            <person name="Merkel B.J."/>
            <person name="Hornburger P."/>
            <person name="Mueller R.-W."/>
            <person name="Bruemmer F."/>
            <person name="Labrenz M."/>
            <person name="Spormann A.M."/>
            <person name="Op Den Camp H."/>
            <person name="Overmann J."/>
            <person name="Amann R."/>
            <person name="Jetten M.S.M."/>
            <person name="Mascher T."/>
            <person name="Medema M.H."/>
            <person name="Devos D.P."/>
            <person name="Kaster A.-K."/>
            <person name="Ovreas L."/>
            <person name="Rohde M."/>
            <person name="Galperin M.Y."/>
            <person name="Jogler C."/>
        </authorList>
    </citation>
    <scope>NUCLEOTIDE SEQUENCE [LARGE SCALE GENOMIC DNA]</scope>
    <source>
        <strain evidence="2 3">Mal64</strain>
    </source>
</reference>
<evidence type="ECO:0000313" key="2">
    <source>
        <dbReference type="EMBL" id="TWT86925.1"/>
    </source>
</evidence>
<protein>
    <recommendedName>
        <fullName evidence="4">DUF4440 domain-containing protein</fullName>
    </recommendedName>
</protein>
<keyword evidence="1" id="KW-1133">Transmembrane helix</keyword>
<sequence>MRLLLESPVPSIAVGAMLVTMAAIVYSQTRRQIALLAIAGAVLLTLLACVGERLWVTPREEVTAALSGLMADIEANDLTAVLAHIDPAAVDIVSDASTLMPQFAVEAAGVGSGPEITLDDESAPTVATLGFKPVIRARHKSSGATGAYFDGITMRFELRGGRWLLTQYEAERELHGAASQLGRP</sequence>
<dbReference type="Proteomes" id="UP000315440">
    <property type="component" value="Unassembled WGS sequence"/>
</dbReference>
<accession>A0A5C5ZII1</accession>
<dbReference type="RefSeq" id="WP_146403117.1">
    <property type="nucleotide sequence ID" value="NZ_SJPQ01000004.1"/>
</dbReference>
<evidence type="ECO:0008006" key="4">
    <source>
        <dbReference type="Google" id="ProtNLM"/>
    </source>
</evidence>
<dbReference type="AlphaFoldDB" id="A0A5C5ZII1"/>
<keyword evidence="1" id="KW-0472">Membrane</keyword>
<evidence type="ECO:0000256" key="1">
    <source>
        <dbReference type="SAM" id="Phobius"/>
    </source>
</evidence>
<gene>
    <name evidence="2" type="ORF">Mal64_37550</name>
</gene>
<dbReference type="EMBL" id="SJPQ01000004">
    <property type="protein sequence ID" value="TWT86925.1"/>
    <property type="molecule type" value="Genomic_DNA"/>
</dbReference>